<organism evidence="1 2">
    <name type="scientific">Halomonas daqiaonensis</name>
    <dbReference type="NCBI Taxonomy" id="650850"/>
    <lineage>
        <taxon>Bacteria</taxon>
        <taxon>Pseudomonadati</taxon>
        <taxon>Pseudomonadota</taxon>
        <taxon>Gammaproteobacteria</taxon>
        <taxon>Oceanospirillales</taxon>
        <taxon>Halomonadaceae</taxon>
        <taxon>Halomonas</taxon>
    </lineage>
</organism>
<proteinExistence type="predicted"/>
<dbReference type="STRING" id="650850.SAMN04488129_10823"/>
<sequence length="113" mass="12589">MTQAWKQYLPLDLWHAVGQRQRQLGKKGTFLLLGQVHQGETDTLVLKCRESLLQGRFDLAFLAEVQQIKARAEVVEQEVVIAQASIDHRPGSTGCRHRLLAPISTSGGRTTLS</sequence>
<dbReference type="Proteomes" id="UP000198807">
    <property type="component" value="Unassembled WGS sequence"/>
</dbReference>
<accession>A0A1H7NIK1</accession>
<dbReference type="EMBL" id="FOBC01000008">
    <property type="protein sequence ID" value="SEL23316.1"/>
    <property type="molecule type" value="Genomic_DNA"/>
</dbReference>
<reference evidence="2" key="1">
    <citation type="submission" date="2016-10" db="EMBL/GenBank/DDBJ databases">
        <authorList>
            <person name="Varghese N."/>
            <person name="Submissions S."/>
        </authorList>
    </citation>
    <scope>NUCLEOTIDE SEQUENCE [LARGE SCALE GENOMIC DNA]</scope>
    <source>
        <strain evidence="2">CGMCC 1.9150</strain>
    </source>
</reference>
<evidence type="ECO:0000313" key="2">
    <source>
        <dbReference type="Proteomes" id="UP000198807"/>
    </source>
</evidence>
<gene>
    <name evidence="1" type="ORF">SAMN04488129_10823</name>
</gene>
<dbReference type="AlphaFoldDB" id="A0A1H7NIK1"/>
<protein>
    <submittedName>
        <fullName evidence="1">Uncharacterized protein</fullName>
    </submittedName>
</protein>
<keyword evidence="2" id="KW-1185">Reference proteome</keyword>
<evidence type="ECO:0000313" key="1">
    <source>
        <dbReference type="EMBL" id="SEL23316.1"/>
    </source>
</evidence>
<name>A0A1H7NIK1_9GAMM</name>